<dbReference type="InterPro" id="IPR011990">
    <property type="entry name" value="TPR-like_helical_dom_sf"/>
</dbReference>
<feature type="region of interest" description="Disordered" evidence="1">
    <location>
        <begin position="210"/>
        <end position="238"/>
    </location>
</feature>
<keyword evidence="2" id="KW-0472">Membrane</keyword>
<name>A0A1K1LD92_9BACT</name>
<evidence type="ECO:0000313" key="3">
    <source>
        <dbReference type="EMBL" id="SFV72683.1"/>
    </source>
</evidence>
<evidence type="ECO:0000256" key="1">
    <source>
        <dbReference type="SAM" id="MobiDB-lite"/>
    </source>
</evidence>
<proteinExistence type="predicted"/>
<keyword evidence="4" id="KW-1185">Reference proteome</keyword>
<dbReference type="OrthoDB" id="5457912at2"/>
<feature type="compositionally biased region" description="Low complexity" evidence="1">
    <location>
        <begin position="151"/>
        <end position="160"/>
    </location>
</feature>
<evidence type="ECO:0000313" key="4">
    <source>
        <dbReference type="Proteomes" id="UP000186323"/>
    </source>
</evidence>
<feature type="compositionally biased region" description="Low complexity" evidence="1">
    <location>
        <begin position="113"/>
        <end position="125"/>
    </location>
</feature>
<evidence type="ECO:0008006" key="5">
    <source>
        <dbReference type="Google" id="ProtNLM"/>
    </source>
</evidence>
<dbReference type="AlphaFoldDB" id="A0A1K1LD92"/>
<dbReference type="Gene3D" id="1.25.40.10">
    <property type="entry name" value="Tetratricopeptide repeat domain"/>
    <property type="match status" value="1"/>
</dbReference>
<feature type="compositionally biased region" description="Pro residues" evidence="1">
    <location>
        <begin position="126"/>
        <end position="144"/>
    </location>
</feature>
<protein>
    <recommendedName>
        <fullName evidence="5">Sel1 repeat family protein</fullName>
    </recommendedName>
</protein>
<accession>A0A1K1LD92</accession>
<feature type="region of interest" description="Disordered" evidence="1">
    <location>
        <begin position="110"/>
        <end position="171"/>
    </location>
</feature>
<keyword evidence="2" id="KW-1133">Transmembrane helix</keyword>
<dbReference type="Proteomes" id="UP000186323">
    <property type="component" value="Chromosome I"/>
</dbReference>
<dbReference type="KEGG" id="dpg:DESPIGER_0808"/>
<dbReference type="SUPFAM" id="SSF81901">
    <property type="entry name" value="HCP-like"/>
    <property type="match status" value="1"/>
</dbReference>
<evidence type="ECO:0000256" key="2">
    <source>
        <dbReference type="SAM" id="Phobius"/>
    </source>
</evidence>
<feature type="transmembrane region" description="Helical" evidence="2">
    <location>
        <begin position="179"/>
        <end position="200"/>
    </location>
</feature>
<reference evidence="4" key="1">
    <citation type="submission" date="2016-10" db="EMBL/GenBank/DDBJ databases">
        <authorList>
            <person name="Wegmann U."/>
        </authorList>
    </citation>
    <scope>NUCLEOTIDE SEQUENCE [LARGE SCALE GENOMIC DNA]</scope>
</reference>
<sequence>MKAIIAPDAARTPGAAVICVYDAPGAGPADVAIYSGDGKYLSASGWQESRVPLPVDAHDDDSGCLRLQVGAAVVDNLDKLERYLFMAGDKKCVLQIQDLVYSRMQGGDGMGHAASPAAPASAPQPVLLPEPEPEPAPMPAPAADPEPEAEPSPLLAGAPLDMDQPAAETAKEKRSSGSLLWIVLGLVLLALAAAAVWWFFLRATPPPPPPMAPQAPPAQQEAAAGTKKAPAAPAAVAPLQQAREHLRGTADPATSLELARPLRTPQAGNDESDAAFLLLEDAAQKGNAEAMFLVGQFYDPQSDLPRGSIPADMSQAKHWYENAKSKGYAEADKALAALRRHVEGEAAKGNAEASLLLREWK</sequence>
<dbReference type="RefSeq" id="WP_072333422.1">
    <property type="nucleotide sequence ID" value="NZ_JAXXLW010000092.1"/>
</dbReference>
<dbReference type="EMBL" id="LT630450">
    <property type="protein sequence ID" value="SFV72683.1"/>
    <property type="molecule type" value="Genomic_DNA"/>
</dbReference>
<organism evidence="3 4">
    <name type="scientific">Desulfovibrio piger</name>
    <dbReference type="NCBI Taxonomy" id="901"/>
    <lineage>
        <taxon>Bacteria</taxon>
        <taxon>Pseudomonadati</taxon>
        <taxon>Thermodesulfobacteriota</taxon>
        <taxon>Desulfovibrionia</taxon>
        <taxon>Desulfovibrionales</taxon>
        <taxon>Desulfovibrionaceae</taxon>
        <taxon>Desulfovibrio</taxon>
    </lineage>
</organism>
<feature type="compositionally biased region" description="Low complexity" evidence="1">
    <location>
        <begin position="217"/>
        <end position="238"/>
    </location>
</feature>
<gene>
    <name evidence="3" type="ORF">DESPIGER_0808</name>
</gene>
<keyword evidence="2" id="KW-0812">Transmembrane</keyword>